<dbReference type="InterPro" id="IPR011006">
    <property type="entry name" value="CheY-like_superfamily"/>
</dbReference>
<dbReference type="PANTHER" id="PTHR44591:SF3">
    <property type="entry name" value="RESPONSE REGULATORY DOMAIN-CONTAINING PROTEIN"/>
    <property type="match status" value="1"/>
</dbReference>
<accession>A0A1U7CU11</accession>
<dbReference type="SMART" id="SM00448">
    <property type="entry name" value="REC"/>
    <property type="match status" value="1"/>
</dbReference>
<proteinExistence type="predicted"/>
<dbReference type="InterPro" id="IPR050595">
    <property type="entry name" value="Bact_response_regulator"/>
</dbReference>
<dbReference type="SUPFAM" id="SSF52172">
    <property type="entry name" value="CheY-like"/>
    <property type="match status" value="1"/>
</dbReference>
<organism evidence="4 5">
    <name type="scientific">Paludisphaera borealis</name>
    <dbReference type="NCBI Taxonomy" id="1387353"/>
    <lineage>
        <taxon>Bacteria</taxon>
        <taxon>Pseudomonadati</taxon>
        <taxon>Planctomycetota</taxon>
        <taxon>Planctomycetia</taxon>
        <taxon>Isosphaerales</taxon>
        <taxon>Isosphaeraceae</taxon>
        <taxon>Paludisphaera</taxon>
    </lineage>
</organism>
<feature type="domain" description="Response regulatory" evidence="3">
    <location>
        <begin position="11"/>
        <end position="124"/>
    </location>
</feature>
<keyword evidence="1 2" id="KW-0597">Phosphoprotein</keyword>
<dbReference type="Pfam" id="PF00072">
    <property type="entry name" value="Response_reg"/>
    <property type="match status" value="1"/>
</dbReference>
<dbReference type="KEGG" id="pbor:BSF38_03982"/>
<dbReference type="PROSITE" id="PS50110">
    <property type="entry name" value="RESPONSE_REGULATORY"/>
    <property type="match status" value="1"/>
</dbReference>
<gene>
    <name evidence="4" type="primary">tcrX_3</name>
    <name evidence="4" type="ORF">BSF38_03982</name>
</gene>
<dbReference type="Gene3D" id="3.40.50.2300">
    <property type="match status" value="1"/>
</dbReference>
<protein>
    <submittedName>
        <fullName evidence="4">Putative transcriptional regulatory protein TcrX</fullName>
    </submittedName>
</protein>
<dbReference type="GO" id="GO:0000160">
    <property type="term" value="P:phosphorelay signal transduction system"/>
    <property type="evidence" value="ECO:0007669"/>
    <property type="project" value="InterPro"/>
</dbReference>
<dbReference type="EMBL" id="CP019082">
    <property type="protein sequence ID" value="APW62437.1"/>
    <property type="molecule type" value="Genomic_DNA"/>
</dbReference>
<reference evidence="5" key="1">
    <citation type="submission" date="2016-12" db="EMBL/GenBank/DDBJ databases">
        <title>Comparative genomics of four Isosphaeraceae planctomycetes: a common pool of plasmids and glycoside hydrolase genes.</title>
        <authorList>
            <person name="Ivanova A."/>
        </authorList>
    </citation>
    <scope>NUCLEOTIDE SEQUENCE [LARGE SCALE GENOMIC DNA]</scope>
    <source>
        <strain evidence="5">PX4</strain>
    </source>
</reference>
<evidence type="ECO:0000259" key="3">
    <source>
        <dbReference type="PROSITE" id="PS50110"/>
    </source>
</evidence>
<dbReference type="RefSeq" id="WP_076348539.1">
    <property type="nucleotide sequence ID" value="NZ_CP019082.1"/>
</dbReference>
<evidence type="ECO:0000256" key="2">
    <source>
        <dbReference type="PROSITE-ProRule" id="PRU00169"/>
    </source>
</evidence>
<feature type="modified residue" description="4-aspartylphosphate" evidence="2">
    <location>
        <position position="60"/>
    </location>
</feature>
<evidence type="ECO:0000313" key="4">
    <source>
        <dbReference type="EMBL" id="APW62437.1"/>
    </source>
</evidence>
<dbReference type="AlphaFoldDB" id="A0A1U7CU11"/>
<dbReference type="PANTHER" id="PTHR44591">
    <property type="entry name" value="STRESS RESPONSE REGULATOR PROTEIN 1"/>
    <property type="match status" value="1"/>
</dbReference>
<dbReference type="InterPro" id="IPR001789">
    <property type="entry name" value="Sig_transdc_resp-reg_receiver"/>
</dbReference>
<dbReference type="Proteomes" id="UP000186309">
    <property type="component" value="Chromosome"/>
</dbReference>
<dbReference type="STRING" id="1387353.BSF38_03982"/>
<keyword evidence="5" id="KW-1185">Reference proteome</keyword>
<evidence type="ECO:0000313" key="5">
    <source>
        <dbReference type="Proteomes" id="UP000186309"/>
    </source>
</evidence>
<sequence length="129" mass="14274">MASLTTVQAARVLIVDDNRDTADTTAMLLRIQGYDVAVAYDGRSAISTAKRYDPDVVLLDLSLPDIDGYAVAESLQKDGMNRASFIALSGHGPDDRSWEQRHFVDYLVKPVEHETLVSLLLRVQAQKQV</sequence>
<name>A0A1U7CU11_9BACT</name>
<evidence type="ECO:0000256" key="1">
    <source>
        <dbReference type="ARBA" id="ARBA00022553"/>
    </source>
</evidence>